<dbReference type="GO" id="GO:0006094">
    <property type="term" value="P:gluconeogenesis"/>
    <property type="evidence" value="ECO:0007669"/>
    <property type="project" value="UniProtKB-UniPathway"/>
</dbReference>
<comment type="catalytic activity">
    <reaction evidence="14">
        <text>pyruvate + ATP + H2O = phosphoenolpyruvate + AMP + phosphate + 2 H(+)</text>
        <dbReference type="Rhea" id="RHEA:11364"/>
        <dbReference type="ChEBI" id="CHEBI:15361"/>
        <dbReference type="ChEBI" id="CHEBI:15377"/>
        <dbReference type="ChEBI" id="CHEBI:15378"/>
        <dbReference type="ChEBI" id="CHEBI:30616"/>
        <dbReference type="ChEBI" id="CHEBI:43474"/>
        <dbReference type="ChEBI" id="CHEBI:58702"/>
        <dbReference type="ChEBI" id="CHEBI:456215"/>
        <dbReference type="EC" id="2.7.9.2"/>
    </reaction>
</comment>
<dbReference type="InterPro" id="IPR006319">
    <property type="entry name" value="PEP_synth"/>
</dbReference>
<keyword evidence="12" id="KW-0460">Magnesium</keyword>
<dbReference type="SUPFAM" id="SSF56059">
    <property type="entry name" value="Glutathione synthetase ATP-binding domain-like"/>
    <property type="match status" value="1"/>
</dbReference>
<keyword evidence="8" id="KW-0479">Metal-binding</keyword>
<evidence type="ECO:0000256" key="14">
    <source>
        <dbReference type="ARBA" id="ARBA00047700"/>
    </source>
</evidence>
<evidence type="ECO:0000256" key="12">
    <source>
        <dbReference type="ARBA" id="ARBA00022842"/>
    </source>
</evidence>
<evidence type="ECO:0000256" key="4">
    <source>
        <dbReference type="ARBA" id="ARBA00007837"/>
    </source>
</evidence>
<evidence type="ECO:0000256" key="8">
    <source>
        <dbReference type="ARBA" id="ARBA00022723"/>
    </source>
</evidence>
<organism evidence="16 17">
    <name type="scientific">Candidatus Desulfatifera sulfidica</name>
    <dbReference type="NCBI Taxonomy" id="2841691"/>
    <lineage>
        <taxon>Bacteria</taxon>
        <taxon>Pseudomonadati</taxon>
        <taxon>Thermodesulfobacteriota</taxon>
        <taxon>Desulfobulbia</taxon>
        <taxon>Desulfobulbales</taxon>
        <taxon>Desulfobulbaceae</taxon>
        <taxon>Candidatus Desulfatifera</taxon>
    </lineage>
</organism>
<evidence type="ECO:0000256" key="7">
    <source>
        <dbReference type="ARBA" id="ARBA00022679"/>
    </source>
</evidence>
<evidence type="ECO:0000256" key="3">
    <source>
        <dbReference type="ARBA" id="ARBA00004742"/>
    </source>
</evidence>
<name>A0A8J6N836_9BACT</name>
<gene>
    <name evidence="16" type="ORF">H8E79_05195</name>
</gene>
<dbReference type="Gene3D" id="3.30.1490.20">
    <property type="entry name" value="ATP-grasp fold, A domain"/>
    <property type="match status" value="1"/>
</dbReference>
<feature type="non-terminal residue" evidence="16">
    <location>
        <position position="193"/>
    </location>
</feature>
<dbReference type="EMBL" id="JACNLK010000044">
    <property type="protein sequence ID" value="MBC8208543.1"/>
    <property type="molecule type" value="Genomic_DNA"/>
</dbReference>
<comment type="caution">
    <text evidence="16">The sequence shown here is derived from an EMBL/GenBank/DDBJ whole genome shotgun (WGS) entry which is preliminary data.</text>
</comment>
<dbReference type="GO" id="GO:0005524">
    <property type="term" value="F:ATP binding"/>
    <property type="evidence" value="ECO:0007669"/>
    <property type="project" value="UniProtKB-KW"/>
</dbReference>
<proteinExistence type="inferred from homology"/>
<comment type="pathway">
    <text evidence="3">Carbohydrate biosynthesis; gluconeogenesis.</text>
</comment>
<keyword evidence="9" id="KW-0547">Nucleotide-binding</keyword>
<evidence type="ECO:0000256" key="10">
    <source>
        <dbReference type="ARBA" id="ARBA00022777"/>
    </source>
</evidence>
<comment type="similarity">
    <text evidence="4">Belongs to the PEP-utilizing enzyme family.</text>
</comment>
<keyword evidence="7 16" id="KW-0808">Transferase</keyword>
<comment type="cofactor">
    <cofactor evidence="1">
        <name>Mg(2+)</name>
        <dbReference type="ChEBI" id="CHEBI:18420"/>
    </cofactor>
</comment>
<comment type="function">
    <text evidence="2">Catalyzes the phosphorylation of pyruvate to phosphoenolpyruvate.</text>
</comment>
<evidence type="ECO:0000256" key="2">
    <source>
        <dbReference type="ARBA" id="ARBA00002988"/>
    </source>
</evidence>
<dbReference type="GO" id="GO:0008986">
    <property type="term" value="F:pyruvate, water dikinase activity"/>
    <property type="evidence" value="ECO:0007669"/>
    <property type="project" value="UniProtKB-EC"/>
</dbReference>
<dbReference type="InterPro" id="IPR002192">
    <property type="entry name" value="PPDK_AMP/ATP-bd"/>
</dbReference>
<evidence type="ECO:0000256" key="5">
    <source>
        <dbReference type="ARBA" id="ARBA00011996"/>
    </source>
</evidence>
<evidence type="ECO:0000256" key="9">
    <source>
        <dbReference type="ARBA" id="ARBA00022741"/>
    </source>
</evidence>
<dbReference type="PANTHER" id="PTHR43030:SF1">
    <property type="entry name" value="PHOSPHOENOLPYRUVATE SYNTHASE"/>
    <property type="match status" value="1"/>
</dbReference>
<evidence type="ECO:0000313" key="16">
    <source>
        <dbReference type="EMBL" id="MBC8208543.1"/>
    </source>
</evidence>
<dbReference type="GO" id="GO:0046872">
    <property type="term" value="F:metal ion binding"/>
    <property type="evidence" value="ECO:0007669"/>
    <property type="project" value="UniProtKB-KW"/>
</dbReference>
<reference evidence="16 17" key="1">
    <citation type="submission" date="2020-08" db="EMBL/GenBank/DDBJ databases">
        <title>Bridging the membrane lipid divide: bacteria of the FCB group superphylum have the potential to synthesize archaeal ether lipids.</title>
        <authorList>
            <person name="Villanueva L."/>
            <person name="Von Meijenfeldt F.A.B."/>
            <person name="Westbye A.B."/>
            <person name="Yadav S."/>
            <person name="Hopmans E.C."/>
            <person name="Dutilh B.E."/>
            <person name="Sinninghe Damste J.S."/>
        </authorList>
    </citation>
    <scope>NUCLEOTIDE SEQUENCE [LARGE SCALE GENOMIC DNA]</scope>
    <source>
        <strain evidence="16">NIOZ-UU81</strain>
    </source>
</reference>
<evidence type="ECO:0000256" key="1">
    <source>
        <dbReference type="ARBA" id="ARBA00001946"/>
    </source>
</evidence>
<dbReference type="InterPro" id="IPR013815">
    <property type="entry name" value="ATP_grasp_subdomain_1"/>
</dbReference>
<dbReference type="Proteomes" id="UP000599024">
    <property type="component" value="Unassembled WGS sequence"/>
</dbReference>
<dbReference type="AlphaFoldDB" id="A0A8J6N836"/>
<sequence>MATSHDKELILWFDDIGIDDVPLVGGKNASLGEMYQHLTSKGVAVPHGFAITAYAYQYLMKAAGIEDAIIAALDGLDTHDLHNLQARGKKVREIIRGAEFPQDLKDAIINAYKVMEGEYGKDVDVAVRSSATAEDLPDASFAGQQETYLNVRGYDAILDYCSQCFASLFTDRAISYRHDKDFGQFDVYLSIVV</sequence>
<dbReference type="FunFam" id="3.30.1490.20:FF:000010">
    <property type="entry name" value="Phosphoenolpyruvate synthase"/>
    <property type="match status" value="1"/>
</dbReference>
<protein>
    <recommendedName>
        <fullName evidence="6">Phosphoenolpyruvate synthase</fullName>
        <ecNumber evidence="5">2.7.9.2</ecNumber>
    </recommendedName>
    <alternativeName>
        <fullName evidence="13">Pyruvate, water dikinase</fullName>
    </alternativeName>
</protein>
<evidence type="ECO:0000259" key="15">
    <source>
        <dbReference type="Pfam" id="PF01326"/>
    </source>
</evidence>
<evidence type="ECO:0000313" key="17">
    <source>
        <dbReference type="Proteomes" id="UP000599024"/>
    </source>
</evidence>
<dbReference type="EC" id="2.7.9.2" evidence="5"/>
<dbReference type="UniPathway" id="UPA00138"/>
<dbReference type="PANTHER" id="PTHR43030">
    <property type="entry name" value="PHOSPHOENOLPYRUVATE SYNTHASE"/>
    <property type="match status" value="1"/>
</dbReference>
<keyword evidence="11" id="KW-0067">ATP-binding</keyword>
<accession>A0A8J6N836</accession>
<feature type="domain" description="Pyruvate phosphate dikinase AMP/ATP-binding" evidence="15">
    <location>
        <begin position="22"/>
        <end position="193"/>
    </location>
</feature>
<evidence type="ECO:0000256" key="6">
    <source>
        <dbReference type="ARBA" id="ARBA00021623"/>
    </source>
</evidence>
<dbReference type="Pfam" id="PF01326">
    <property type="entry name" value="PPDK_N"/>
    <property type="match status" value="1"/>
</dbReference>
<evidence type="ECO:0000256" key="13">
    <source>
        <dbReference type="ARBA" id="ARBA00033470"/>
    </source>
</evidence>
<evidence type="ECO:0000256" key="11">
    <source>
        <dbReference type="ARBA" id="ARBA00022840"/>
    </source>
</evidence>
<keyword evidence="10" id="KW-0418">Kinase</keyword>